<proteinExistence type="predicted"/>
<reference evidence="2 3" key="1">
    <citation type="submission" date="2022-06" db="EMBL/GenBank/DDBJ databases">
        <title>Paraconexibacter antarcticus.</title>
        <authorList>
            <person name="Kim C.S."/>
        </authorList>
    </citation>
    <scope>NUCLEOTIDE SEQUENCE [LARGE SCALE GENOMIC DNA]</scope>
    <source>
        <strain evidence="2 3">02-257</strain>
    </source>
</reference>
<evidence type="ECO:0000256" key="1">
    <source>
        <dbReference type="SAM" id="Phobius"/>
    </source>
</evidence>
<evidence type="ECO:0000313" key="2">
    <source>
        <dbReference type="EMBL" id="UTI62442.1"/>
    </source>
</evidence>
<name>A0ABY5DNQ3_9ACTN</name>
<protein>
    <submittedName>
        <fullName evidence="2">Uncharacterized protein</fullName>
    </submittedName>
</protein>
<dbReference type="EMBL" id="CP098502">
    <property type="protein sequence ID" value="UTI62442.1"/>
    <property type="molecule type" value="Genomic_DNA"/>
</dbReference>
<accession>A0ABY5DNQ3</accession>
<feature type="transmembrane region" description="Helical" evidence="1">
    <location>
        <begin position="5"/>
        <end position="22"/>
    </location>
</feature>
<dbReference type="RefSeq" id="WP_254569180.1">
    <property type="nucleotide sequence ID" value="NZ_CP098502.1"/>
</dbReference>
<keyword evidence="1" id="KW-0472">Membrane</keyword>
<dbReference type="Proteomes" id="UP001056035">
    <property type="component" value="Chromosome"/>
</dbReference>
<sequence>MGIVVASTVGLIVWIVLWSLGAKAFDGFMITTVIVLLAATVKMLIPFLPGNAGKSPS</sequence>
<keyword evidence="3" id="KW-1185">Reference proteome</keyword>
<gene>
    <name evidence="2" type="ORF">NBH00_13835</name>
</gene>
<feature type="transmembrane region" description="Helical" evidence="1">
    <location>
        <begin position="28"/>
        <end position="48"/>
    </location>
</feature>
<evidence type="ECO:0000313" key="3">
    <source>
        <dbReference type="Proteomes" id="UP001056035"/>
    </source>
</evidence>
<keyword evidence="1" id="KW-1133">Transmembrane helix</keyword>
<keyword evidence="1" id="KW-0812">Transmembrane</keyword>
<organism evidence="2 3">
    <name type="scientific">Paraconexibacter antarcticus</name>
    <dbReference type="NCBI Taxonomy" id="2949664"/>
    <lineage>
        <taxon>Bacteria</taxon>
        <taxon>Bacillati</taxon>
        <taxon>Actinomycetota</taxon>
        <taxon>Thermoleophilia</taxon>
        <taxon>Solirubrobacterales</taxon>
        <taxon>Paraconexibacteraceae</taxon>
        <taxon>Paraconexibacter</taxon>
    </lineage>
</organism>